<dbReference type="Proteomes" id="UP000014760">
    <property type="component" value="Unassembled WGS sequence"/>
</dbReference>
<keyword evidence="4" id="KW-1185">Reference proteome</keyword>
<dbReference type="EMBL" id="AMQN01001456">
    <property type="status" value="NOT_ANNOTATED_CDS"/>
    <property type="molecule type" value="Genomic_DNA"/>
</dbReference>
<dbReference type="EnsemblMetazoa" id="CapteT187564">
    <property type="protein sequence ID" value="CapteP187564"/>
    <property type="gene ID" value="CapteG187564"/>
</dbReference>
<reference evidence="4" key="1">
    <citation type="submission" date="2012-12" db="EMBL/GenBank/DDBJ databases">
        <authorList>
            <person name="Hellsten U."/>
            <person name="Grimwood J."/>
            <person name="Chapman J.A."/>
            <person name="Shapiro H."/>
            <person name="Aerts A."/>
            <person name="Otillar R.P."/>
            <person name="Terry A.Y."/>
            <person name="Boore J.L."/>
            <person name="Simakov O."/>
            <person name="Marletaz F."/>
            <person name="Cho S.-J."/>
            <person name="Edsinger-Gonzales E."/>
            <person name="Havlak P."/>
            <person name="Kuo D.-H."/>
            <person name="Larsson T."/>
            <person name="Lv J."/>
            <person name="Arendt D."/>
            <person name="Savage R."/>
            <person name="Osoegawa K."/>
            <person name="de Jong P."/>
            <person name="Lindberg D.R."/>
            <person name="Seaver E.C."/>
            <person name="Weisblat D.A."/>
            <person name="Putnam N.H."/>
            <person name="Grigoriev I.V."/>
            <person name="Rokhsar D.S."/>
        </authorList>
    </citation>
    <scope>NUCLEOTIDE SEQUENCE</scope>
    <source>
        <strain evidence="4">I ESC-2004</strain>
    </source>
</reference>
<keyword evidence="1" id="KW-0732">Signal</keyword>
<accession>R7UJY9</accession>
<evidence type="ECO:0000256" key="1">
    <source>
        <dbReference type="SAM" id="SignalP"/>
    </source>
</evidence>
<evidence type="ECO:0000313" key="2">
    <source>
        <dbReference type="EMBL" id="ELU04108.1"/>
    </source>
</evidence>
<dbReference type="HOGENOM" id="CLU_2017366_0_0_1"/>
<dbReference type="AlphaFoldDB" id="R7UJY9"/>
<evidence type="ECO:0000313" key="3">
    <source>
        <dbReference type="EnsemblMetazoa" id="CapteP187564"/>
    </source>
</evidence>
<gene>
    <name evidence="2" type="ORF">CAPTEDRAFT_187564</name>
</gene>
<organism evidence="2">
    <name type="scientific">Capitella teleta</name>
    <name type="common">Polychaete worm</name>
    <dbReference type="NCBI Taxonomy" id="283909"/>
    <lineage>
        <taxon>Eukaryota</taxon>
        <taxon>Metazoa</taxon>
        <taxon>Spiralia</taxon>
        <taxon>Lophotrochozoa</taxon>
        <taxon>Annelida</taxon>
        <taxon>Polychaeta</taxon>
        <taxon>Sedentaria</taxon>
        <taxon>Scolecida</taxon>
        <taxon>Capitellidae</taxon>
        <taxon>Capitella</taxon>
    </lineage>
</organism>
<name>R7UJY9_CAPTE</name>
<dbReference type="EMBL" id="KB302615">
    <property type="protein sequence ID" value="ELU04108.1"/>
    <property type="molecule type" value="Genomic_DNA"/>
</dbReference>
<sequence length="123" mass="13182">MAPVAMDITWVVCVISCVVVVTGSPENPAEFSPEAVQDAIGNTANADSQITWADMPPDPDYATDASPVNNGALETIFVLSNHFINTVQPNDVPQEHLSDKILAHTLMWQHDMENAIVPAVTVG</sequence>
<reference evidence="2 4" key="2">
    <citation type="journal article" date="2013" name="Nature">
        <title>Insights into bilaterian evolution from three spiralian genomes.</title>
        <authorList>
            <person name="Simakov O."/>
            <person name="Marletaz F."/>
            <person name="Cho S.J."/>
            <person name="Edsinger-Gonzales E."/>
            <person name="Havlak P."/>
            <person name="Hellsten U."/>
            <person name="Kuo D.H."/>
            <person name="Larsson T."/>
            <person name="Lv J."/>
            <person name="Arendt D."/>
            <person name="Savage R."/>
            <person name="Osoegawa K."/>
            <person name="de Jong P."/>
            <person name="Grimwood J."/>
            <person name="Chapman J.A."/>
            <person name="Shapiro H."/>
            <person name="Aerts A."/>
            <person name="Otillar R.P."/>
            <person name="Terry A.Y."/>
            <person name="Boore J.L."/>
            <person name="Grigoriev I.V."/>
            <person name="Lindberg D.R."/>
            <person name="Seaver E.C."/>
            <person name="Weisblat D.A."/>
            <person name="Putnam N.H."/>
            <person name="Rokhsar D.S."/>
        </authorList>
    </citation>
    <scope>NUCLEOTIDE SEQUENCE</scope>
    <source>
        <strain evidence="2 4">I ESC-2004</strain>
    </source>
</reference>
<proteinExistence type="predicted"/>
<evidence type="ECO:0000313" key="4">
    <source>
        <dbReference type="Proteomes" id="UP000014760"/>
    </source>
</evidence>
<feature type="chain" id="PRO_5008788096" evidence="1">
    <location>
        <begin position="24"/>
        <end position="123"/>
    </location>
</feature>
<protein>
    <submittedName>
        <fullName evidence="2 3">Uncharacterized protein</fullName>
    </submittedName>
</protein>
<feature type="signal peptide" evidence="1">
    <location>
        <begin position="1"/>
        <end position="23"/>
    </location>
</feature>
<reference evidence="3" key="3">
    <citation type="submission" date="2015-06" db="UniProtKB">
        <authorList>
            <consortium name="EnsemblMetazoa"/>
        </authorList>
    </citation>
    <scope>IDENTIFICATION</scope>
</reference>